<dbReference type="Proteomes" id="UP000306509">
    <property type="component" value="Unassembled WGS sequence"/>
</dbReference>
<evidence type="ECO:0000313" key="5">
    <source>
        <dbReference type="EMBL" id="TLD02771.1"/>
    </source>
</evidence>
<sequence length="342" mass="38215">MAKERANIYTIAEEAGVSPSTVSRVMSNAARVSAEKRKRVEAAIRKYDYKPNALAQGLSTSRTKMIGIVVAHIENVFYSKMAAECERVANERGYMLMMLSSLSDFELEKRQIQKLYEQCVDAIIILGGNVDQVVADEEYVEIINRISETIPVVATGRPQGVNCYKIGMDEGYAMELAMNYLVDLGHKEIAAMGGCKTVKSTLDKRIRYRSLIREHGLEYREEYLVETENYNFDSGYNSMKELLKKSLPSAVICINDFFACGVMKAIGEAGLKIPEDISIIGFDNTILSSILIPDLTGVACDYEDFSKKLVETAIGAAERREMPKEQITDVSLIIRSSCRMIK</sequence>
<keyword evidence="3" id="KW-0804">Transcription</keyword>
<evidence type="ECO:0000256" key="3">
    <source>
        <dbReference type="ARBA" id="ARBA00023163"/>
    </source>
</evidence>
<dbReference type="SUPFAM" id="SSF47413">
    <property type="entry name" value="lambda repressor-like DNA-binding domains"/>
    <property type="match status" value="1"/>
</dbReference>
<dbReference type="InterPro" id="IPR028082">
    <property type="entry name" value="Peripla_BP_I"/>
</dbReference>
<gene>
    <name evidence="5" type="primary">ccpA_1</name>
    <name evidence="5" type="ORF">DSM106044_00270</name>
</gene>
<dbReference type="Pfam" id="PF13377">
    <property type="entry name" value="Peripla_BP_3"/>
    <property type="match status" value="1"/>
</dbReference>
<dbReference type="AlphaFoldDB" id="A0A4U8QCL6"/>
<dbReference type="PANTHER" id="PTHR30146">
    <property type="entry name" value="LACI-RELATED TRANSCRIPTIONAL REPRESSOR"/>
    <property type="match status" value="1"/>
</dbReference>
<reference evidence="5 6" key="1">
    <citation type="journal article" date="2019" name="Anaerobe">
        <title>Detection of Robinsoniella peoriensis in multiple bone samples of a trauma patient.</title>
        <authorList>
            <person name="Schrottner P."/>
            <person name="Hartwich K."/>
            <person name="Bunk B."/>
            <person name="Schober I."/>
            <person name="Helbig S."/>
            <person name="Rudolph W.W."/>
            <person name="Gunzer F."/>
        </authorList>
    </citation>
    <scope>NUCLEOTIDE SEQUENCE [LARGE SCALE GENOMIC DNA]</scope>
    <source>
        <strain evidence="5 6">DSM 106044</strain>
    </source>
</reference>
<feature type="domain" description="HTH lacI-type" evidence="4">
    <location>
        <begin position="6"/>
        <end position="60"/>
    </location>
</feature>
<dbReference type="OrthoDB" id="9784962at2"/>
<dbReference type="PROSITE" id="PS50932">
    <property type="entry name" value="HTH_LACI_2"/>
    <property type="match status" value="1"/>
</dbReference>
<dbReference type="PANTHER" id="PTHR30146:SF109">
    <property type="entry name" value="HTH-TYPE TRANSCRIPTIONAL REGULATOR GALS"/>
    <property type="match status" value="1"/>
</dbReference>
<dbReference type="STRING" id="180332.GCA_000797495_04441"/>
<evidence type="ECO:0000256" key="2">
    <source>
        <dbReference type="ARBA" id="ARBA00023125"/>
    </source>
</evidence>
<dbReference type="SUPFAM" id="SSF53822">
    <property type="entry name" value="Periplasmic binding protein-like I"/>
    <property type="match status" value="1"/>
</dbReference>
<comment type="caution">
    <text evidence="5">The sequence shown here is derived from an EMBL/GenBank/DDBJ whole genome shotgun (WGS) entry which is preliminary data.</text>
</comment>
<name>A0A4U8QCL6_9FIRM</name>
<dbReference type="Pfam" id="PF00356">
    <property type="entry name" value="LacI"/>
    <property type="match status" value="1"/>
</dbReference>
<dbReference type="Gene3D" id="3.40.50.2300">
    <property type="match status" value="2"/>
</dbReference>
<dbReference type="SMART" id="SM00354">
    <property type="entry name" value="HTH_LACI"/>
    <property type="match status" value="1"/>
</dbReference>
<keyword evidence="2" id="KW-0238">DNA-binding</keyword>
<protein>
    <submittedName>
        <fullName evidence="5">Glucose-resistance amylase regulator</fullName>
    </submittedName>
</protein>
<dbReference type="GO" id="GO:0003700">
    <property type="term" value="F:DNA-binding transcription factor activity"/>
    <property type="evidence" value="ECO:0007669"/>
    <property type="project" value="TreeGrafter"/>
</dbReference>
<accession>A0A4U8QCL6</accession>
<dbReference type="GO" id="GO:0000976">
    <property type="term" value="F:transcription cis-regulatory region binding"/>
    <property type="evidence" value="ECO:0007669"/>
    <property type="project" value="TreeGrafter"/>
</dbReference>
<dbReference type="CDD" id="cd06267">
    <property type="entry name" value="PBP1_LacI_sugar_binding-like"/>
    <property type="match status" value="1"/>
</dbReference>
<dbReference type="EMBL" id="QGQD01000006">
    <property type="protein sequence ID" value="TLD02771.1"/>
    <property type="molecule type" value="Genomic_DNA"/>
</dbReference>
<dbReference type="InterPro" id="IPR010982">
    <property type="entry name" value="Lambda_DNA-bd_dom_sf"/>
</dbReference>
<keyword evidence="1" id="KW-0805">Transcription regulation</keyword>
<dbReference type="CDD" id="cd01392">
    <property type="entry name" value="HTH_LacI"/>
    <property type="match status" value="1"/>
</dbReference>
<keyword evidence="6" id="KW-1185">Reference proteome</keyword>
<dbReference type="RefSeq" id="WP_044296841.1">
    <property type="nucleotide sequence ID" value="NZ_CABMJZ010000075.1"/>
</dbReference>
<dbReference type="InterPro" id="IPR046335">
    <property type="entry name" value="LacI/GalR-like_sensor"/>
</dbReference>
<proteinExistence type="predicted"/>
<evidence type="ECO:0000313" key="6">
    <source>
        <dbReference type="Proteomes" id="UP000306509"/>
    </source>
</evidence>
<evidence type="ECO:0000256" key="1">
    <source>
        <dbReference type="ARBA" id="ARBA00023015"/>
    </source>
</evidence>
<dbReference type="InterPro" id="IPR000843">
    <property type="entry name" value="HTH_LacI"/>
</dbReference>
<evidence type="ECO:0000259" key="4">
    <source>
        <dbReference type="PROSITE" id="PS50932"/>
    </source>
</evidence>
<organism evidence="5 6">
    <name type="scientific">Robinsoniella peoriensis</name>
    <dbReference type="NCBI Taxonomy" id="180332"/>
    <lineage>
        <taxon>Bacteria</taxon>
        <taxon>Bacillati</taxon>
        <taxon>Bacillota</taxon>
        <taxon>Clostridia</taxon>
        <taxon>Lachnospirales</taxon>
        <taxon>Lachnospiraceae</taxon>
        <taxon>Robinsoniella</taxon>
    </lineage>
</organism>
<dbReference type="Gene3D" id="1.10.260.40">
    <property type="entry name" value="lambda repressor-like DNA-binding domains"/>
    <property type="match status" value="1"/>
</dbReference>